<dbReference type="InterPro" id="IPR020845">
    <property type="entry name" value="AMP-binding_CS"/>
</dbReference>
<dbReference type="PROSITE" id="PS00012">
    <property type="entry name" value="PHOSPHOPANTETHEINE"/>
    <property type="match status" value="1"/>
</dbReference>
<dbReference type="InterPro" id="IPR000873">
    <property type="entry name" value="AMP-dep_synth/lig_dom"/>
</dbReference>
<dbReference type="InterPro" id="IPR023213">
    <property type="entry name" value="CAT-like_dom_sf"/>
</dbReference>
<dbReference type="Proteomes" id="UP000249886">
    <property type="component" value="Unassembled WGS sequence"/>
</dbReference>
<keyword evidence="5" id="KW-0548">Nucleotidyltransferase</keyword>
<dbReference type="Gene3D" id="3.30.559.10">
    <property type="entry name" value="Chloramphenicol acetyltransferase-like domain"/>
    <property type="match status" value="1"/>
</dbReference>
<dbReference type="SUPFAM" id="SSF56801">
    <property type="entry name" value="Acetyl-CoA synthetase-like"/>
    <property type="match status" value="1"/>
</dbReference>
<evidence type="ECO:0000256" key="2">
    <source>
        <dbReference type="ARBA" id="ARBA00022450"/>
    </source>
</evidence>
<dbReference type="Gene3D" id="3.40.50.12780">
    <property type="entry name" value="N-terminal domain of ligase-like"/>
    <property type="match status" value="1"/>
</dbReference>
<dbReference type="InterPro" id="IPR036736">
    <property type="entry name" value="ACP-like_sf"/>
</dbReference>
<dbReference type="EC" id="2.7.7.-" evidence="5"/>
<sequence length="1286" mass="137967">MSPLSPTFTLSPGQRAIWFAQQTNPTSTEYQCAELLTFDTMVDVEVLSQVIANCLETLPVFQAHYAGPHEATAWPHRIAVEHYGTVAGDVQQWAAQRITEVTDPALRGDTLTKHWLGTLPDGRVVWLARFHHITGDGFAINALLSWLGEAYTAHMAGKPLPKNHLTCDYSTISDVEPTQEVADYWAHAEVSAPESIMSAQPADDEMVLASTVISTAERAKLHAIHPVEMETLATVAAFYVSAFSSPDAATVTLGMPLMNRPLGQSQVALTPMVSVLPLVVPVSSEQPMTIPEVAQAFRGLRAHAAIRTDQLRQVLGVTDPHRHVVGPHVNIRPFTPEFQFGSAVARLTTISVGPINDCELVFQSLPDGGLEIIVMARGSNLKLDVHRHANRLAHLIRKIAERGNFDGVSVATTAELAEIAAANDTAHELPARSLPELIEFNRTRTPMDVLALGIWYDSKISSGQGPRGTFAWRTWAQVWAAVDDRVAVLRDLGLGPGHVVAVHLERSEEFLLTVAAAASLGIAWCPIDPDLPPDRKVHMVATSNAAAVVTLTPVADTVVDDATTGITTIDAANWRVTRRAEIPATGDPECAYILFTSGSTGTPKAVGVSQVGIANRLEWMCDYYILGPFDRVLHKTPSSFDVSVWEYLLPFTHGISTAIASPQAHRNPEEILAHLRVGKISVCHFVPSALKAFLTYASYADNQPDLPKLRMVITSGEALDSGVAQRCRALLGVAVHNLYGPTEAAIDVTAHTVTDADRIIPIGAPVWNTRIYVVDRYGQPVPPGVPGTLLIAGCQVALGYVGQPELTAQRFRPDPDYPGEQIYDSGDRALWHGGELYYLGRSDGQVKLRGQRLELGEVESAVATVHGVAQAAVAVKEVGGDKALVAYCVPTPGADPQAIPEEVLTATKAVLPAFMVPSFVLVVPELPMTRNGKLDASALPSPAPQAVSTVADATPAERRVLQAFSEVLGTPVADVDANFFALGGSSLSAVMVAVALDGVHIADVFAHPTARSLAQLIDAPSAGDAGFAEVITLHEHHGGTPVLCFYPAGGLSWSYTTLVRMLADREYPGGVFGFQAPGILDESERATSITDSAARICEHVIGSMGFSRVALVGWSVGGVLAHEVATQLTQRGIKVEHVIVLDAYPATVWRQLPAPDDRRLWQGVLAMAGITADRELTPAEVVAAMRSRGGVFAELPPTALDGIRTMVKHNAYLMRDHHTSHYPGELIHVTAAAELPERDPRLVASAWEPHVGTLTSYHANVRHPGMVSPEVLSQVAAIISGAPTTW</sequence>
<organism evidence="5 6">
    <name type="scientific">Corynebacterium matruchotii</name>
    <dbReference type="NCBI Taxonomy" id="43768"/>
    <lineage>
        <taxon>Bacteria</taxon>
        <taxon>Bacillati</taxon>
        <taxon>Actinomycetota</taxon>
        <taxon>Actinomycetes</taxon>
        <taxon>Mycobacteriales</taxon>
        <taxon>Corynebacteriaceae</taxon>
        <taxon>Corynebacterium</taxon>
    </lineage>
</organism>
<dbReference type="GO" id="GO:0044550">
    <property type="term" value="P:secondary metabolite biosynthetic process"/>
    <property type="evidence" value="ECO:0007669"/>
    <property type="project" value="TreeGrafter"/>
</dbReference>
<dbReference type="SUPFAM" id="SSF52777">
    <property type="entry name" value="CoA-dependent acyltransferases"/>
    <property type="match status" value="2"/>
</dbReference>
<name>A0A6H9XT06_9CORY</name>
<dbReference type="Pfam" id="PF13193">
    <property type="entry name" value="AMP-binding_C"/>
    <property type="match status" value="1"/>
</dbReference>
<dbReference type="GO" id="GO:0005737">
    <property type="term" value="C:cytoplasm"/>
    <property type="evidence" value="ECO:0007669"/>
    <property type="project" value="TreeGrafter"/>
</dbReference>
<dbReference type="Gene3D" id="3.30.300.30">
    <property type="match status" value="1"/>
</dbReference>
<proteinExistence type="predicted"/>
<evidence type="ECO:0000313" key="5">
    <source>
        <dbReference type="EMBL" id="SPW24094.1"/>
    </source>
</evidence>
<gene>
    <name evidence="5" type="primary">nrpS3</name>
    <name evidence="5" type="ORF">NCTC10254_00459</name>
</gene>
<dbReference type="PANTHER" id="PTHR45527:SF1">
    <property type="entry name" value="FATTY ACID SYNTHASE"/>
    <property type="match status" value="1"/>
</dbReference>
<dbReference type="Gene3D" id="3.30.559.30">
    <property type="entry name" value="Nonribosomal peptide synthetase, condensation domain"/>
    <property type="match status" value="1"/>
</dbReference>
<dbReference type="InterPro" id="IPR010071">
    <property type="entry name" value="AA_adenyl_dom"/>
</dbReference>
<dbReference type="PANTHER" id="PTHR45527">
    <property type="entry name" value="NONRIBOSOMAL PEPTIDE SYNTHETASE"/>
    <property type="match status" value="1"/>
</dbReference>
<dbReference type="EMBL" id="UARK01000001">
    <property type="protein sequence ID" value="SPW24094.1"/>
    <property type="molecule type" value="Genomic_DNA"/>
</dbReference>
<keyword evidence="2" id="KW-0596">Phosphopantetheine</keyword>
<dbReference type="GO" id="GO:0043041">
    <property type="term" value="P:amino acid activation for nonribosomal peptide biosynthetic process"/>
    <property type="evidence" value="ECO:0007669"/>
    <property type="project" value="TreeGrafter"/>
</dbReference>
<dbReference type="InterPro" id="IPR025110">
    <property type="entry name" value="AMP-bd_C"/>
</dbReference>
<dbReference type="Pfam" id="PF00975">
    <property type="entry name" value="Thioesterase"/>
    <property type="match status" value="1"/>
</dbReference>
<dbReference type="SUPFAM" id="SSF53474">
    <property type="entry name" value="alpha/beta-Hydrolases"/>
    <property type="match status" value="1"/>
</dbReference>
<dbReference type="NCBIfam" id="TIGR01733">
    <property type="entry name" value="AA-adenyl-dom"/>
    <property type="match status" value="1"/>
</dbReference>
<protein>
    <submittedName>
        <fullName evidence="5">Nonribosomal peptide synthetase</fullName>
        <ecNumber evidence="5">2.7.7.-</ecNumber>
    </submittedName>
</protein>
<evidence type="ECO:0000256" key="1">
    <source>
        <dbReference type="ARBA" id="ARBA00001957"/>
    </source>
</evidence>
<keyword evidence="5" id="KW-0808">Transferase</keyword>
<dbReference type="InterPro" id="IPR001031">
    <property type="entry name" value="Thioesterase"/>
</dbReference>
<dbReference type="InterPro" id="IPR006162">
    <property type="entry name" value="Ppantetheine_attach_site"/>
</dbReference>
<evidence type="ECO:0000313" key="6">
    <source>
        <dbReference type="Proteomes" id="UP000249886"/>
    </source>
</evidence>
<dbReference type="InterPro" id="IPR009081">
    <property type="entry name" value="PP-bd_ACP"/>
</dbReference>
<feature type="domain" description="Thioesterase TesA-like" evidence="4">
    <location>
        <begin position="1043"/>
        <end position="1213"/>
    </location>
</feature>
<reference evidence="5 6" key="1">
    <citation type="submission" date="2018-06" db="EMBL/GenBank/DDBJ databases">
        <authorList>
            <consortium name="Pathogen Informatics"/>
            <person name="Doyle S."/>
        </authorList>
    </citation>
    <scope>NUCLEOTIDE SEQUENCE [LARGE SCALE GENOMIC DNA]</scope>
    <source>
        <strain evidence="5 6">NCTC10254</strain>
    </source>
</reference>
<evidence type="ECO:0000259" key="4">
    <source>
        <dbReference type="SMART" id="SM00824"/>
    </source>
</evidence>
<dbReference type="SUPFAM" id="SSF47336">
    <property type="entry name" value="ACP-like"/>
    <property type="match status" value="1"/>
</dbReference>
<dbReference type="UniPathway" id="UPA00011"/>
<dbReference type="SMART" id="SM00824">
    <property type="entry name" value="PKS_TE"/>
    <property type="match status" value="1"/>
</dbReference>
<accession>A0A6H9XT06</accession>
<dbReference type="Pfam" id="PF00668">
    <property type="entry name" value="Condensation"/>
    <property type="match status" value="1"/>
</dbReference>
<dbReference type="RefSeq" id="WP_005523956.1">
    <property type="nucleotide sequence ID" value="NZ_CP050134.2"/>
</dbReference>
<dbReference type="Gene3D" id="3.40.50.1820">
    <property type="entry name" value="alpha/beta hydrolase"/>
    <property type="match status" value="1"/>
</dbReference>
<comment type="caution">
    <text evidence="5">The sequence shown here is derived from an EMBL/GenBank/DDBJ whole genome shotgun (WGS) entry which is preliminary data.</text>
</comment>
<dbReference type="InterPro" id="IPR029058">
    <property type="entry name" value="AB_hydrolase_fold"/>
</dbReference>
<comment type="cofactor">
    <cofactor evidence="1">
        <name>pantetheine 4'-phosphate</name>
        <dbReference type="ChEBI" id="CHEBI:47942"/>
    </cofactor>
</comment>
<keyword evidence="3" id="KW-0597">Phosphoprotein</keyword>
<dbReference type="InterPro" id="IPR001242">
    <property type="entry name" value="Condensation_dom"/>
</dbReference>
<dbReference type="InterPro" id="IPR045851">
    <property type="entry name" value="AMP-bd_C_sf"/>
</dbReference>
<dbReference type="Pfam" id="PF00501">
    <property type="entry name" value="AMP-binding"/>
    <property type="match status" value="1"/>
</dbReference>
<dbReference type="Pfam" id="PF00550">
    <property type="entry name" value="PP-binding"/>
    <property type="match status" value="1"/>
</dbReference>
<dbReference type="GO" id="GO:0031177">
    <property type="term" value="F:phosphopantetheine binding"/>
    <property type="evidence" value="ECO:0007669"/>
    <property type="project" value="TreeGrafter"/>
</dbReference>
<dbReference type="InterPro" id="IPR042099">
    <property type="entry name" value="ANL_N_sf"/>
</dbReference>
<dbReference type="GO" id="GO:0016779">
    <property type="term" value="F:nucleotidyltransferase activity"/>
    <property type="evidence" value="ECO:0007669"/>
    <property type="project" value="UniProtKB-KW"/>
</dbReference>
<dbReference type="GeneID" id="84573105"/>
<dbReference type="GO" id="GO:0008610">
    <property type="term" value="P:lipid biosynthetic process"/>
    <property type="evidence" value="ECO:0007669"/>
    <property type="project" value="UniProtKB-ARBA"/>
</dbReference>
<dbReference type="PROSITE" id="PS00455">
    <property type="entry name" value="AMP_BINDING"/>
    <property type="match status" value="1"/>
</dbReference>
<dbReference type="InterPro" id="IPR020802">
    <property type="entry name" value="TesA-like"/>
</dbReference>
<evidence type="ECO:0000256" key="3">
    <source>
        <dbReference type="ARBA" id="ARBA00022553"/>
    </source>
</evidence>